<name>A0A183KC94_9TREM</name>
<feature type="transmembrane region" description="Helical" evidence="1">
    <location>
        <begin position="42"/>
        <end position="62"/>
    </location>
</feature>
<evidence type="ECO:0000313" key="2">
    <source>
        <dbReference type="WBParaSite" id="SCUD_0001263701-mRNA-1"/>
    </source>
</evidence>
<keyword evidence="1" id="KW-1133">Transmembrane helix</keyword>
<proteinExistence type="predicted"/>
<keyword evidence="1" id="KW-0812">Transmembrane</keyword>
<sequence length="97" mass="10110">MWNIFVVTATPTFSAFAGMLSSPALPFLTCLVAMLVSSNVGGSTLIVRSVGAISMLGGFSGAGRFRSSLKCSTHLFRCSSMLVITLPSLLFTGRSGL</sequence>
<keyword evidence="1" id="KW-0472">Membrane</keyword>
<dbReference type="WBParaSite" id="SCUD_0001263701-mRNA-1">
    <property type="protein sequence ID" value="SCUD_0001263701-mRNA-1"/>
    <property type="gene ID" value="SCUD_0001263701"/>
</dbReference>
<evidence type="ECO:0000256" key="1">
    <source>
        <dbReference type="SAM" id="Phobius"/>
    </source>
</evidence>
<protein>
    <submittedName>
        <fullName evidence="2">Secreted protein</fullName>
    </submittedName>
</protein>
<dbReference type="AlphaFoldDB" id="A0A183KC94"/>
<reference evidence="2" key="1">
    <citation type="submission" date="2016-06" db="UniProtKB">
        <authorList>
            <consortium name="WormBaseParasite"/>
        </authorList>
    </citation>
    <scope>IDENTIFICATION</scope>
</reference>
<accession>A0A183KC94</accession>
<organism evidence="2">
    <name type="scientific">Schistosoma curassoni</name>
    <dbReference type="NCBI Taxonomy" id="6186"/>
    <lineage>
        <taxon>Eukaryota</taxon>
        <taxon>Metazoa</taxon>
        <taxon>Spiralia</taxon>
        <taxon>Lophotrochozoa</taxon>
        <taxon>Platyhelminthes</taxon>
        <taxon>Trematoda</taxon>
        <taxon>Digenea</taxon>
        <taxon>Strigeidida</taxon>
        <taxon>Schistosomatoidea</taxon>
        <taxon>Schistosomatidae</taxon>
        <taxon>Schistosoma</taxon>
    </lineage>
</organism>